<evidence type="ECO:0000256" key="3">
    <source>
        <dbReference type="ARBA" id="ARBA00023295"/>
    </source>
</evidence>
<proteinExistence type="inferred from homology"/>
<accession>A0A4Q0I3T0</accession>
<evidence type="ECO:0000256" key="2">
    <source>
        <dbReference type="ARBA" id="ARBA00022801"/>
    </source>
</evidence>
<comment type="similarity">
    <text evidence="1 4">Belongs to the glycosyl hydrolase 28 family.</text>
</comment>
<dbReference type="EMBL" id="RLII01000018">
    <property type="protein sequence ID" value="RXE58417.1"/>
    <property type="molecule type" value="Genomic_DNA"/>
</dbReference>
<evidence type="ECO:0000313" key="5">
    <source>
        <dbReference type="EMBL" id="RXE58417.1"/>
    </source>
</evidence>
<dbReference type="RefSeq" id="WP_069193672.1">
    <property type="nucleotide sequence ID" value="NZ_RLII01000018.1"/>
</dbReference>
<dbReference type="Gene3D" id="2.160.20.10">
    <property type="entry name" value="Single-stranded right-handed beta-helix, Pectin lyase-like"/>
    <property type="match status" value="1"/>
</dbReference>
<dbReference type="AlphaFoldDB" id="A0A4Q0I3T0"/>
<dbReference type="GO" id="GO:0005975">
    <property type="term" value="P:carbohydrate metabolic process"/>
    <property type="evidence" value="ECO:0007669"/>
    <property type="project" value="InterPro"/>
</dbReference>
<reference evidence="6" key="1">
    <citation type="submission" date="2018-11" db="EMBL/GenBank/DDBJ databases">
        <title>Genome sequencing of a novel mesophilic and cellulolytic organism within the genus Hungateiclostridium.</title>
        <authorList>
            <person name="Rettenmaier R."/>
            <person name="Liebl W."/>
            <person name="Zverlov V."/>
        </authorList>
    </citation>
    <scope>NUCLEOTIDE SEQUENCE [LARGE SCALE GENOMIC DNA]</scope>
    <source>
        <strain evidence="6">N2K1</strain>
    </source>
</reference>
<organism evidence="5 6">
    <name type="scientific">Acetivibrio mesophilus</name>
    <dbReference type="NCBI Taxonomy" id="2487273"/>
    <lineage>
        <taxon>Bacteria</taxon>
        <taxon>Bacillati</taxon>
        <taxon>Bacillota</taxon>
        <taxon>Clostridia</taxon>
        <taxon>Eubacteriales</taxon>
        <taxon>Oscillospiraceae</taxon>
        <taxon>Acetivibrio</taxon>
    </lineage>
</organism>
<dbReference type="InterPro" id="IPR000743">
    <property type="entry name" value="Glyco_hydro_28"/>
</dbReference>
<dbReference type="SUPFAM" id="SSF51126">
    <property type="entry name" value="Pectin lyase-like"/>
    <property type="match status" value="1"/>
</dbReference>
<gene>
    <name evidence="5" type="ORF">EFD62_12195</name>
</gene>
<dbReference type="Pfam" id="PF00295">
    <property type="entry name" value="Glyco_hydro_28"/>
    <property type="match status" value="1"/>
</dbReference>
<dbReference type="InterPro" id="IPR012334">
    <property type="entry name" value="Pectin_lyas_fold"/>
</dbReference>
<dbReference type="Proteomes" id="UP000289166">
    <property type="component" value="Unassembled WGS sequence"/>
</dbReference>
<name>A0A4Q0I3T0_9FIRM</name>
<dbReference type="InterPro" id="IPR011050">
    <property type="entry name" value="Pectin_lyase_fold/virulence"/>
</dbReference>
<protein>
    <submittedName>
        <fullName evidence="5">Glycoside hydrolase family 28 protein</fullName>
    </submittedName>
</protein>
<dbReference type="InterPro" id="IPR006626">
    <property type="entry name" value="PbH1"/>
</dbReference>
<evidence type="ECO:0000256" key="1">
    <source>
        <dbReference type="ARBA" id="ARBA00008834"/>
    </source>
</evidence>
<dbReference type="PANTHER" id="PTHR31339">
    <property type="entry name" value="PECTIN LYASE-RELATED"/>
    <property type="match status" value="1"/>
</dbReference>
<evidence type="ECO:0000256" key="4">
    <source>
        <dbReference type="RuleBase" id="RU361169"/>
    </source>
</evidence>
<dbReference type="PANTHER" id="PTHR31339:SF9">
    <property type="entry name" value="PLASMIN AND FIBRONECTIN-BINDING PROTEIN A"/>
    <property type="match status" value="1"/>
</dbReference>
<evidence type="ECO:0000313" key="6">
    <source>
        <dbReference type="Proteomes" id="UP000289166"/>
    </source>
</evidence>
<dbReference type="GO" id="GO:0004650">
    <property type="term" value="F:polygalacturonase activity"/>
    <property type="evidence" value="ECO:0007669"/>
    <property type="project" value="InterPro"/>
</dbReference>
<keyword evidence="2 4" id="KW-0378">Hydrolase</keyword>
<dbReference type="OrthoDB" id="9795222at2"/>
<keyword evidence="6" id="KW-1185">Reference proteome</keyword>
<dbReference type="InterPro" id="IPR051801">
    <property type="entry name" value="GH28_Enzymes"/>
</dbReference>
<keyword evidence="3 4" id="KW-0326">Glycosidase</keyword>
<sequence length="432" mass="46949">MSTIFDITQFGADATGAVLSTSAFASCIQACFNSGGGTVYVPSGTFLTGAIELESNVNLYLSAGARVVFSQNPSDYPIIRSQWEGAEHEAYMPMIYGRNLDNVSITGQGTLDGQGDFWWKQFKAGALSYPRPRLISFEDSCRITLDGITLINSPAWTINPIRCNNVTINNIAIINPPDSPNTDGINPDSSKNVRISNCYVDVGDDCITIKSGTEKCNTRISCENIAIVNCTLVHGHGGVVIGSEMSGGVRNVVISNCVFEGTDRGIRLKTRRGRGGIVEDILVSNLVMNDVMCPIVMNKYYFCGEGGKSNEVQDRSAHLVSSSTPIFRNIRFCNIIARNARAAAVFIFGLPEMPVSQITFSHVAVSMAENPTEEIPAMMCGLQPMKKRGIYCCNTEDICFDHVTIYGQEGLAAEFDNSYGIRLTSCNFDISE</sequence>
<comment type="caution">
    <text evidence="5">The sequence shown here is derived from an EMBL/GenBank/DDBJ whole genome shotgun (WGS) entry which is preliminary data.</text>
</comment>
<dbReference type="SMART" id="SM00710">
    <property type="entry name" value="PbH1"/>
    <property type="match status" value="6"/>
</dbReference>